<gene>
    <name evidence="1" type="ORF">LEP1GSC043_2134</name>
</gene>
<protein>
    <recommendedName>
        <fullName evidence="3">N-acetyltransferase domain-containing protein</fullName>
    </recommendedName>
</protein>
<reference evidence="1 2" key="1">
    <citation type="submission" date="2013-02" db="EMBL/GenBank/DDBJ databases">
        <authorList>
            <person name="Harkins D.M."/>
            <person name="Durkin A.S."/>
            <person name="Brinkac L.M."/>
            <person name="Haft D.H."/>
            <person name="Selengut J.D."/>
            <person name="Sanka R."/>
            <person name="DePew J."/>
            <person name="Purushe J."/>
            <person name="Haake D.A."/>
            <person name="Matsunaga J."/>
            <person name="Vinetz J.M."/>
            <person name="Sutton G.G."/>
            <person name="Nierman W.C."/>
            <person name="Fouts D.E."/>
        </authorList>
    </citation>
    <scope>NUCLEOTIDE SEQUENCE [LARGE SCALE GENOMIC DNA]</scope>
    <source>
        <strain evidence="1 2">Ecochallenge</strain>
    </source>
</reference>
<dbReference type="EMBL" id="AHMI02000047">
    <property type="protein sequence ID" value="EMY16115.1"/>
    <property type="molecule type" value="Genomic_DNA"/>
</dbReference>
<name>N1UJB5_9LEPT</name>
<evidence type="ECO:0008006" key="3">
    <source>
        <dbReference type="Google" id="ProtNLM"/>
    </source>
</evidence>
<comment type="caution">
    <text evidence="1">The sequence shown here is derived from an EMBL/GenBank/DDBJ whole genome shotgun (WGS) entry which is preliminary data.</text>
</comment>
<organism evidence="1 2">
    <name type="scientific">Leptospira weilii str. Ecochallenge</name>
    <dbReference type="NCBI Taxonomy" id="1049986"/>
    <lineage>
        <taxon>Bacteria</taxon>
        <taxon>Pseudomonadati</taxon>
        <taxon>Spirochaetota</taxon>
        <taxon>Spirochaetia</taxon>
        <taxon>Leptospirales</taxon>
        <taxon>Leptospiraceae</taxon>
        <taxon>Leptospira</taxon>
    </lineage>
</organism>
<proteinExistence type="predicted"/>
<evidence type="ECO:0000313" key="2">
    <source>
        <dbReference type="Proteomes" id="UP000012249"/>
    </source>
</evidence>
<sequence>MSYNLELKQNSGSSLKVNIMACDNMNECDLQRIKRFVEKKYSEARYSNSRWKNQNYDPWSTWFWVEEKGEILSAMRIVEKVPENCIPLEIAVIYGTKSQALRYAVLEENVADWNAVAFELSRTGWYAAKKTFRTVAKYCADKGYDIVYGLYNPILRGIEKLYLSEGAVFSERYPGPVYFPGFYLNGELSKFHVIELEKETLQNIASKL</sequence>
<dbReference type="AlphaFoldDB" id="N1UJB5"/>
<evidence type="ECO:0000313" key="1">
    <source>
        <dbReference type="EMBL" id="EMY16115.1"/>
    </source>
</evidence>
<dbReference type="Proteomes" id="UP000012249">
    <property type="component" value="Unassembled WGS sequence"/>
</dbReference>
<accession>N1UJB5</accession>
<dbReference type="NCBIfam" id="NF047533">
    <property type="entry name" value="LBL_2463_fam"/>
    <property type="match status" value="1"/>
</dbReference>